<feature type="domain" description="ABC transmembrane type-1" evidence="8">
    <location>
        <begin position="71"/>
        <end position="274"/>
    </location>
</feature>
<dbReference type="SUPFAM" id="SSF161098">
    <property type="entry name" value="MetI-like"/>
    <property type="match status" value="1"/>
</dbReference>
<evidence type="ECO:0000256" key="6">
    <source>
        <dbReference type="ARBA" id="ARBA00023136"/>
    </source>
</evidence>
<evidence type="ECO:0000256" key="1">
    <source>
        <dbReference type="ARBA" id="ARBA00004651"/>
    </source>
</evidence>
<feature type="transmembrane region" description="Helical" evidence="7">
    <location>
        <begin position="150"/>
        <end position="169"/>
    </location>
</feature>
<accession>A0A3A9AV58</accession>
<dbReference type="Proteomes" id="UP000280696">
    <property type="component" value="Unassembled WGS sequence"/>
</dbReference>
<dbReference type="InterPro" id="IPR035906">
    <property type="entry name" value="MetI-like_sf"/>
</dbReference>
<keyword evidence="6 7" id="KW-0472">Membrane</keyword>
<feature type="transmembrane region" description="Helical" evidence="7">
    <location>
        <begin position="70"/>
        <end position="94"/>
    </location>
</feature>
<proteinExistence type="inferred from homology"/>
<dbReference type="Gene3D" id="1.10.3720.10">
    <property type="entry name" value="MetI-like"/>
    <property type="match status" value="1"/>
</dbReference>
<keyword evidence="2 7" id="KW-0813">Transport</keyword>
<evidence type="ECO:0000256" key="2">
    <source>
        <dbReference type="ARBA" id="ARBA00022448"/>
    </source>
</evidence>
<reference evidence="9 10" key="1">
    <citation type="submission" date="2018-09" db="EMBL/GenBank/DDBJ databases">
        <title>Murine metabolic-syndrome-specific gut microbial biobank.</title>
        <authorList>
            <person name="Liu C."/>
        </authorList>
    </citation>
    <scope>NUCLEOTIDE SEQUENCE [LARGE SCALE GENOMIC DNA]</scope>
    <source>
        <strain evidence="9 10">0.1xD8-82</strain>
    </source>
</reference>
<feature type="transmembrane region" description="Helical" evidence="7">
    <location>
        <begin position="255"/>
        <end position="274"/>
    </location>
</feature>
<evidence type="ECO:0000259" key="8">
    <source>
        <dbReference type="PROSITE" id="PS50928"/>
    </source>
</evidence>
<dbReference type="InterPro" id="IPR000515">
    <property type="entry name" value="MetI-like"/>
</dbReference>
<keyword evidence="4 7" id="KW-0812">Transmembrane</keyword>
<gene>
    <name evidence="9" type="ORF">D7V94_11480</name>
</gene>
<keyword evidence="10" id="KW-1185">Reference proteome</keyword>
<dbReference type="CDD" id="cd06261">
    <property type="entry name" value="TM_PBP2"/>
    <property type="match status" value="1"/>
</dbReference>
<dbReference type="PANTHER" id="PTHR43744:SF12">
    <property type="entry name" value="ABC TRANSPORTER PERMEASE PROTEIN MG189-RELATED"/>
    <property type="match status" value="1"/>
</dbReference>
<comment type="caution">
    <text evidence="9">The sequence shown here is derived from an EMBL/GenBank/DDBJ whole genome shotgun (WGS) entry which is preliminary data.</text>
</comment>
<protein>
    <submittedName>
        <fullName evidence="9">Carbohydrate ABC transporter permease</fullName>
    </submittedName>
</protein>
<comment type="subcellular location">
    <subcellularLocation>
        <location evidence="1 7">Cell membrane</location>
        <topology evidence="1 7">Multi-pass membrane protein</topology>
    </subcellularLocation>
</comment>
<dbReference type="PANTHER" id="PTHR43744">
    <property type="entry name" value="ABC TRANSPORTER PERMEASE PROTEIN MG189-RELATED-RELATED"/>
    <property type="match status" value="1"/>
</dbReference>
<dbReference type="GO" id="GO:0055085">
    <property type="term" value="P:transmembrane transport"/>
    <property type="evidence" value="ECO:0007669"/>
    <property type="project" value="InterPro"/>
</dbReference>
<evidence type="ECO:0000256" key="5">
    <source>
        <dbReference type="ARBA" id="ARBA00022989"/>
    </source>
</evidence>
<name>A0A3A9AV58_9FIRM</name>
<comment type="similarity">
    <text evidence="7">Belongs to the binding-protein-dependent transport system permease family.</text>
</comment>
<evidence type="ECO:0000256" key="4">
    <source>
        <dbReference type="ARBA" id="ARBA00022692"/>
    </source>
</evidence>
<keyword evidence="3" id="KW-1003">Cell membrane</keyword>
<dbReference type="EMBL" id="RAYQ01000011">
    <property type="protein sequence ID" value="RKI91116.1"/>
    <property type="molecule type" value="Genomic_DNA"/>
</dbReference>
<dbReference type="RefSeq" id="WP_120469864.1">
    <property type="nucleotide sequence ID" value="NZ_RAYQ01000011.1"/>
</dbReference>
<evidence type="ECO:0000256" key="3">
    <source>
        <dbReference type="ARBA" id="ARBA00022475"/>
    </source>
</evidence>
<evidence type="ECO:0000313" key="10">
    <source>
        <dbReference type="Proteomes" id="UP000280696"/>
    </source>
</evidence>
<dbReference type="Pfam" id="PF00528">
    <property type="entry name" value="BPD_transp_1"/>
    <property type="match status" value="1"/>
</dbReference>
<feature type="transmembrane region" description="Helical" evidence="7">
    <location>
        <begin position="12"/>
        <end position="35"/>
    </location>
</feature>
<dbReference type="OrthoDB" id="9771544at2"/>
<feature type="transmembrane region" description="Helical" evidence="7">
    <location>
        <begin position="106"/>
        <end position="130"/>
    </location>
</feature>
<dbReference type="PROSITE" id="PS50928">
    <property type="entry name" value="ABC_TM1"/>
    <property type="match status" value="1"/>
</dbReference>
<dbReference type="GO" id="GO:0005886">
    <property type="term" value="C:plasma membrane"/>
    <property type="evidence" value="ECO:0007669"/>
    <property type="project" value="UniProtKB-SubCell"/>
</dbReference>
<dbReference type="AlphaFoldDB" id="A0A3A9AV58"/>
<keyword evidence="5 7" id="KW-1133">Transmembrane helix</keyword>
<evidence type="ECO:0000256" key="7">
    <source>
        <dbReference type="RuleBase" id="RU363032"/>
    </source>
</evidence>
<sequence length="289" mass="32408">MSKQIIMKKVILKILIIIIALIVIFPLCVLLSTALKSDREIASGFVSLTPEKLLWENIPKAMGMGDWPRYFFNSALITVITVVCSLLINSSAGFAFARLPFKGKNVLFYCAMIGMMLPMQIIMLPVFLQIKEFPLLGGNNILGQGGIGLINNYWGIILPLIAHPFGVFMSRQYYMNFPKELDEAAKLDGCSALSIYVRVYLPLSKSLFATLGLLKTVDTWNQYTWPLLVTNTKEMQTVQLALNAFKGENTVQWNYLMAATIVIILPVLVLFIFLQKYFVQGIVSTGMKD</sequence>
<organism evidence="9 10">
    <name type="scientific">Parablautia intestinalis</name>
    <dbReference type="NCBI Taxonomy" id="2320100"/>
    <lineage>
        <taxon>Bacteria</taxon>
        <taxon>Bacillati</taxon>
        <taxon>Bacillota</taxon>
        <taxon>Clostridia</taxon>
        <taxon>Lachnospirales</taxon>
        <taxon>Lachnospiraceae</taxon>
        <taxon>Parablautia</taxon>
    </lineage>
</organism>
<evidence type="ECO:0000313" key="9">
    <source>
        <dbReference type="EMBL" id="RKI91116.1"/>
    </source>
</evidence>